<name>A0A5M9K4L8_MONFR</name>
<reference evidence="2 3" key="1">
    <citation type="submission" date="2019-06" db="EMBL/GenBank/DDBJ databases">
        <title>Genome Sequence of the Brown Rot Fungal Pathogen Monilinia fructicola.</title>
        <authorList>
            <person name="De Miccolis Angelini R.M."/>
            <person name="Landi L."/>
            <person name="Abate D."/>
            <person name="Pollastro S."/>
            <person name="Romanazzi G."/>
            <person name="Faretra F."/>
        </authorList>
    </citation>
    <scope>NUCLEOTIDE SEQUENCE [LARGE SCALE GENOMIC DNA]</scope>
    <source>
        <strain evidence="2 3">Mfrc123</strain>
    </source>
</reference>
<accession>A0A5M9K4L8</accession>
<dbReference type="AlphaFoldDB" id="A0A5M9K4L8"/>
<feature type="compositionally biased region" description="Polar residues" evidence="1">
    <location>
        <begin position="12"/>
        <end position="31"/>
    </location>
</feature>
<dbReference type="EMBL" id="VICG01000001">
    <property type="protein sequence ID" value="KAA8576754.1"/>
    <property type="molecule type" value="Genomic_DNA"/>
</dbReference>
<feature type="region of interest" description="Disordered" evidence="1">
    <location>
        <begin position="1"/>
        <end position="32"/>
    </location>
</feature>
<proteinExistence type="predicted"/>
<keyword evidence="3" id="KW-1185">Reference proteome</keyword>
<protein>
    <submittedName>
        <fullName evidence="2">Uncharacterized protein</fullName>
    </submittedName>
</protein>
<evidence type="ECO:0000256" key="1">
    <source>
        <dbReference type="SAM" id="MobiDB-lite"/>
    </source>
</evidence>
<comment type="caution">
    <text evidence="2">The sequence shown here is derived from an EMBL/GenBank/DDBJ whole genome shotgun (WGS) entry which is preliminary data.</text>
</comment>
<sequence>MQASQHRHQPRFSFSSSNPLSHATSNLPSSRSFKRNLENLLSATRSHTPAIRMPDWASNAFPWTSR</sequence>
<evidence type="ECO:0000313" key="3">
    <source>
        <dbReference type="Proteomes" id="UP000322873"/>
    </source>
</evidence>
<gene>
    <name evidence="2" type="ORF">EYC84_006819</name>
</gene>
<feature type="compositionally biased region" description="Basic residues" evidence="1">
    <location>
        <begin position="1"/>
        <end position="10"/>
    </location>
</feature>
<dbReference type="Proteomes" id="UP000322873">
    <property type="component" value="Unassembled WGS sequence"/>
</dbReference>
<organism evidence="2 3">
    <name type="scientific">Monilinia fructicola</name>
    <name type="common">Brown rot fungus</name>
    <name type="synonym">Ciboria fructicola</name>
    <dbReference type="NCBI Taxonomy" id="38448"/>
    <lineage>
        <taxon>Eukaryota</taxon>
        <taxon>Fungi</taxon>
        <taxon>Dikarya</taxon>
        <taxon>Ascomycota</taxon>
        <taxon>Pezizomycotina</taxon>
        <taxon>Leotiomycetes</taxon>
        <taxon>Helotiales</taxon>
        <taxon>Sclerotiniaceae</taxon>
        <taxon>Monilinia</taxon>
    </lineage>
</organism>
<evidence type="ECO:0000313" key="2">
    <source>
        <dbReference type="EMBL" id="KAA8576754.1"/>
    </source>
</evidence>